<keyword evidence="4" id="KW-0808">Transferase</keyword>
<evidence type="ECO:0000256" key="3">
    <source>
        <dbReference type="SAM" id="MobiDB-lite"/>
    </source>
</evidence>
<keyword evidence="2" id="KW-0449">Lipoprotein</keyword>
<keyword evidence="2" id="KW-0472">Membrane</keyword>
<comment type="similarity">
    <text evidence="1 2">Belongs to the outer membrane factor (OMF) (TC 1.B.17) family.</text>
</comment>
<name>A0A1W6N2E2_9HYPH</name>
<keyword evidence="5" id="KW-1185">Reference proteome</keyword>
<dbReference type="SUPFAM" id="SSF56954">
    <property type="entry name" value="Outer membrane efflux proteins (OEP)"/>
    <property type="match status" value="1"/>
</dbReference>
<accession>A0A1W6N2E2</accession>
<proteinExistence type="inferred from homology"/>
<dbReference type="Gene3D" id="1.20.1600.10">
    <property type="entry name" value="Outer membrane efflux proteins (OEP)"/>
    <property type="match status" value="1"/>
</dbReference>
<dbReference type="GO" id="GO:0016301">
    <property type="term" value="F:kinase activity"/>
    <property type="evidence" value="ECO:0007669"/>
    <property type="project" value="UniProtKB-KW"/>
</dbReference>
<evidence type="ECO:0000256" key="1">
    <source>
        <dbReference type="ARBA" id="ARBA00007613"/>
    </source>
</evidence>
<feature type="signal peptide" evidence="2">
    <location>
        <begin position="1"/>
        <end position="21"/>
    </location>
</feature>
<dbReference type="Proteomes" id="UP000193978">
    <property type="component" value="Plasmid p1"/>
</dbReference>
<sequence>MRAAGAIPLIFVNTFMLSSCAVGPDFETPAAPPAERFTREPTASPGNGQRFQQGAEVSERWWEAFRSPRLDGLIEDALTHNATIEAAVAAMGVAHYNAEAGVGPLFPLVGLTSNPTYNLYSGNATNSTVTQTPFSLYTKQVQISYTLDVWGGARRNLESLDAQAENAGFLMAGAQVMIAANVAKAAIEEASLRAQIAVTRQVIGLEADRLALLQLQLSKGAVSSIDVLSQETAVAQAHQRLPALESLLAKQRDSLTALAGRLPQDEVEETFALSQFSLPRNLPVSLPAQLVGQRPDIRAAEANLHSASAQVGVALAARLPSIQLTAAGQTSAFFIPYLFQPGTFGYQLAGNAAFTAFDAFTLQNKQRAAEAALDQAKAQYRDTVVKAFQNVADGLRALQSDARAVAAARNAESAAKRYLERVRLQQKFGGVSQLVVVDAQRSYLNTALARVQTEAQRLSNTVALYAALGGGWGEASTVEGGG</sequence>
<keyword evidence="2" id="KW-0564">Palmitate</keyword>
<dbReference type="NCBIfam" id="TIGR01845">
    <property type="entry name" value="outer_NodT"/>
    <property type="match status" value="1"/>
</dbReference>
<dbReference type="KEGG" id="mbry:B1812_21670"/>
<dbReference type="InterPro" id="IPR003423">
    <property type="entry name" value="OMP_efflux"/>
</dbReference>
<keyword evidence="2" id="KW-1134">Transmembrane beta strand</keyword>
<evidence type="ECO:0000313" key="5">
    <source>
        <dbReference type="Proteomes" id="UP000193978"/>
    </source>
</evidence>
<dbReference type="Pfam" id="PF02321">
    <property type="entry name" value="OEP"/>
    <property type="match status" value="2"/>
</dbReference>
<organism evidence="4 5">
    <name type="scientific">Methylocystis bryophila</name>
    <dbReference type="NCBI Taxonomy" id="655015"/>
    <lineage>
        <taxon>Bacteria</taxon>
        <taxon>Pseudomonadati</taxon>
        <taxon>Pseudomonadota</taxon>
        <taxon>Alphaproteobacteria</taxon>
        <taxon>Hyphomicrobiales</taxon>
        <taxon>Methylocystaceae</taxon>
        <taxon>Methylocystis</taxon>
    </lineage>
</organism>
<dbReference type="GO" id="GO:0005886">
    <property type="term" value="C:plasma membrane"/>
    <property type="evidence" value="ECO:0007669"/>
    <property type="project" value="UniProtKB-SubCell"/>
</dbReference>
<evidence type="ECO:0000256" key="2">
    <source>
        <dbReference type="RuleBase" id="RU362097"/>
    </source>
</evidence>
<feature type="chain" id="PRO_5011827842" evidence="2">
    <location>
        <begin position="22"/>
        <end position="482"/>
    </location>
</feature>
<dbReference type="PANTHER" id="PTHR30203:SF33">
    <property type="entry name" value="BLR4455 PROTEIN"/>
    <property type="match status" value="1"/>
</dbReference>
<dbReference type="EMBL" id="CP019949">
    <property type="protein sequence ID" value="ARN83988.1"/>
    <property type="molecule type" value="Genomic_DNA"/>
</dbReference>
<keyword evidence="4" id="KW-0418">Kinase</keyword>
<keyword evidence="2" id="KW-0812">Transmembrane</keyword>
<dbReference type="InterPro" id="IPR010131">
    <property type="entry name" value="MdtP/NodT-like"/>
</dbReference>
<protein>
    <submittedName>
        <fullName evidence="4">Histidine kinase</fullName>
    </submittedName>
</protein>
<dbReference type="PROSITE" id="PS51257">
    <property type="entry name" value="PROKAR_LIPOPROTEIN"/>
    <property type="match status" value="1"/>
</dbReference>
<feature type="region of interest" description="Disordered" evidence="3">
    <location>
        <begin position="28"/>
        <end position="53"/>
    </location>
</feature>
<comment type="subcellular location">
    <subcellularLocation>
        <location evidence="2">Cell membrane</location>
        <topology evidence="2">Lipid-anchor</topology>
    </subcellularLocation>
</comment>
<evidence type="ECO:0000313" key="4">
    <source>
        <dbReference type="EMBL" id="ARN83988.1"/>
    </source>
</evidence>
<geneLocation type="plasmid" evidence="4 5">
    <name>p1</name>
</geneLocation>
<dbReference type="AlphaFoldDB" id="A0A1W6N2E2"/>
<keyword evidence="2" id="KW-0732">Signal</keyword>
<dbReference type="GO" id="GO:0015562">
    <property type="term" value="F:efflux transmembrane transporter activity"/>
    <property type="evidence" value="ECO:0007669"/>
    <property type="project" value="InterPro"/>
</dbReference>
<dbReference type="PANTHER" id="PTHR30203">
    <property type="entry name" value="OUTER MEMBRANE CATION EFFLUX PROTEIN"/>
    <property type="match status" value="1"/>
</dbReference>
<gene>
    <name evidence="4" type="ORF">B1812_21670</name>
</gene>
<dbReference type="Gene3D" id="2.20.200.10">
    <property type="entry name" value="Outer membrane efflux proteins (OEP)"/>
    <property type="match status" value="1"/>
</dbReference>
<keyword evidence="4" id="KW-0614">Plasmid</keyword>
<reference evidence="4 5" key="1">
    <citation type="submission" date="2017-02" db="EMBL/GenBank/DDBJ databases">
        <authorList>
            <person name="Peterson S.W."/>
        </authorList>
    </citation>
    <scope>NUCLEOTIDE SEQUENCE [LARGE SCALE GENOMIC DNA]</scope>
    <source>
        <strain evidence="4 5">S285</strain>
        <plasmid evidence="5">Plasmid p1</plasmid>
    </source>
</reference>